<evidence type="ECO:0000313" key="1">
    <source>
        <dbReference type="EMBL" id="QLF88164.1"/>
    </source>
</evidence>
<dbReference type="EMBL" id="MT375523">
    <property type="protein sequence ID" value="QLF88164.1"/>
    <property type="molecule type" value="Genomic_DNA"/>
</dbReference>
<accession>A0A7S6C5B9</accession>
<gene>
    <name evidence="1" type="ORF">Eyrgjafa_gp_18</name>
</gene>
<organism evidence="1 2">
    <name type="scientific">Pelagibacter phage Eyrgjafa EXVC018P</name>
    <dbReference type="NCBI Taxonomy" id="2736227"/>
    <lineage>
        <taxon>Viruses</taxon>
        <taxon>Duplodnaviria</taxon>
        <taxon>Heunggongvirae</taxon>
        <taxon>Uroviricota</taxon>
        <taxon>Caudoviricetes</taxon>
        <taxon>Autographivirales</taxon>
        <taxon>Fussvirus</taxon>
        <taxon>Fussvirus Eyrgjafa EXVC018P</taxon>
    </lineage>
</organism>
<evidence type="ECO:0000313" key="2">
    <source>
        <dbReference type="Proteomes" id="UP000594646"/>
    </source>
</evidence>
<proteinExistence type="predicted"/>
<sequence length="511" mass="53371">MTKARNIADLLDATGDVKSTALDNVPASDDASALTTGTLDNARLPSNISDNGTEGTKVAVGTTAQRGSTTGQWRFNSTTGFFEGVGANGVIASLEPDPVISSIDDTEVDTETGGNQTFVVIGSSFTTGGTISFIGSDGTNFNATSTTHNSATQQTAVVPKSSFVNSKEPYDIKFTSASGKSGVLENVINVDNAPSWSTSAGNVGNVLEGTAISPTIQLSATDPEGDTVTYSETTSALSGAGFSLSSSGTITGTAQTVSGDTTTNFTARATAGSKTTDRNFNIITKNLNSDALLFDATNLPSNSDVYTSNTNGASVGLALENGTSLSPSTAVTLSTINGVTNGTLANGAVVSNQTNLYSNYNKPSPYGEINYGNTFWSMVKGGTHDTPTNNAWFGIYHAGSPSNGHIWWTWDLGANPSVKLKRMVGAWTWRTGSADFNLYGSNSAPNSGSAMQSSFSTTGLTNLLSKGSLPATFDWTLTNTAYYRYYVFRLQNGGGTYDYGMDRVKIYGDYY</sequence>
<keyword evidence="2" id="KW-1185">Reference proteome</keyword>
<reference evidence="2" key="1">
    <citation type="submission" date="2020-04" db="EMBL/GenBank/DDBJ databases">
        <title>Efficient Dilution-to-Extinction isolation of novel virus-host model systems for fastidious heterotrophic bacteria.</title>
        <authorList>
            <person name="Buchholz H.H."/>
            <person name="Temperton B."/>
            <person name="Michelsen M."/>
            <person name="Allen M."/>
        </authorList>
    </citation>
    <scope>NUCLEOTIDE SEQUENCE [LARGE SCALE GENOMIC DNA]</scope>
</reference>
<dbReference type="Proteomes" id="UP000594646">
    <property type="component" value="Genome"/>
</dbReference>
<name>A0A7S6C5B9_9CAUD</name>
<protein>
    <submittedName>
        <fullName evidence="1">Uncharacterized protein</fullName>
    </submittedName>
</protein>